<evidence type="ECO:0000256" key="6">
    <source>
        <dbReference type="ARBA" id="ARBA00023179"/>
    </source>
</evidence>
<sequence length="190" mass="22387">LDTFVVEETDLSAVKKRIEADILLYRILNDIQADLDEANNELKASEERTKNAAAEAARLSELLRQAQETSQMADRHRKQLETNIKELQSRVDDTELTKIKVVQKETSKAERRIKAVSSELENQQRRYQDTQTTIKKQDRKIRELEFQLDENKKRYVLMQETIDKLQQKTKQQKKLVDEAVSYCFNYCIHL</sequence>
<dbReference type="PANTHER" id="PTHR46349">
    <property type="entry name" value="CINGULIN-LIKE PROTEIN 1-RELATED"/>
    <property type="match status" value="1"/>
</dbReference>
<proteinExistence type="predicted"/>
<protein>
    <submittedName>
        <fullName evidence="8">Myosin_tail_1 domain-containing protein</fullName>
    </submittedName>
</protein>
<evidence type="ECO:0000256" key="1">
    <source>
        <dbReference type="ARBA" id="ARBA00004657"/>
    </source>
</evidence>
<reference evidence="8" key="1">
    <citation type="submission" date="2017-02" db="UniProtKB">
        <authorList>
            <consortium name="WormBaseParasite"/>
        </authorList>
    </citation>
    <scope>IDENTIFICATION</scope>
</reference>
<dbReference type="AlphaFoldDB" id="A0A0M3JDY4"/>
<feature type="coiled-coil region" evidence="7">
    <location>
        <begin position="28"/>
        <end position="178"/>
    </location>
</feature>
<dbReference type="WBParaSite" id="ASIM_0000582501-mRNA-1">
    <property type="protein sequence ID" value="ASIM_0000582501-mRNA-1"/>
    <property type="gene ID" value="ASIM_0000582501"/>
</dbReference>
<accession>A0A0M3JDY4</accession>
<keyword evidence="4" id="KW-0518">Myosin</keyword>
<evidence type="ECO:0000256" key="3">
    <source>
        <dbReference type="ARBA" id="ARBA00022490"/>
    </source>
</evidence>
<keyword evidence="7" id="KW-0175">Coiled coil</keyword>
<evidence type="ECO:0000256" key="2">
    <source>
        <dbReference type="ARBA" id="ARBA00022433"/>
    </source>
</evidence>
<evidence type="ECO:0000256" key="4">
    <source>
        <dbReference type="ARBA" id="ARBA00023123"/>
    </source>
</evidence>
<evidence type="ECO:0000313" key="8">
    <source>
        <dbReference type="WBParaSite" id="ASIM_0000582501-mRNA-1"/>
    </source>
</evidence>
<keyword evidence="2" id="KW-0787">Thick filament</keyword>
<keyword evidence="5" id="KW-0505">Motor protein</keyword>
<evidence type="ECO:0000256" key="5">
    <source>
        <dbReference type="ARBA" id="ARBA00023175"/>
    </source>
</evidence>
<keyword evidence="3" id="KW-0963">Cytoplasm</keyword>
<evidence type="ECO:0000256" key="7">
    <source>
        <dbReference type="SAM" id="Coils"/>
    </source>
</evidence>
<keyword evidence="6" id="KW-0514">Muscle protein</keyword>
<comment type="subcellular location">
    <subcellularLocation>
        <location evidence="1">Cytoplasm</location>
        <location evidence="1">Myofibril</location>
    </subcellularLocation>
</comment>
<dbReference type="Gene3D" id="1.20.5.170">
    <property type="match status" value="1"/>
</dbReference>
<dbReference type="SUPFAM" id="SSF57997">
    <property type="entry name" value="Tropomyosin"/>
    <property type="match status" value="1"/>
</dbReference>
<name>A0A0M3JDY4_ANISI</name>
<dbReference type="PANTHER" id="PTHR46349:SF6">
    <property type="entry name" value="MYOSIN-6-LIKE"/>
    <property type="match status" value="1"/>
</dbReference>
<organism evidence="8">
    <name type="scientific">Anisakis simplex</name>
    <name type="common">Herring worm</name>
    <dbReference type="NCBI Taxonomy" id="6269"/>
    <lineage>
        <taxon>Eukaryota</taxon>
        <taxon>Metazoa</taxon>
        <taxon>Ecdysozoa</taxon>
        <taxon>Nematoda</taxon>
        <taxon>Chromadorea</taxon>
        <taxon>Rhabditida</taxon>
        <taxon>Spirurina</taxon>
        <taxon>Ascaridomorpha</taxon>
        <taxon>Ascaridoidea</taxon>
        <taxon>Anisakidae</taxon>
        <taxon>Anisakis</taxon>
        <taxon>Anisakis simplex complex</taxon>
    </lineage>
</organism>